<dbReference type="SUPFAM" id="SSF82185">
    <property type="entry name" value="Histone H3 K4-specific methyltransferase SET7/9 N-terminal domain"/>
    <property type="match status" value="1"/>
</dbReference>
<reference evidence="4 5" key="1">
    <citation type="journal article" date="2020" name="Nature">
        <title>Six reference-quality genomes reveal evolution of bat adaptations.</title>
        <authorList>
            <person name="Jebb D."/>
            <person name="Huang Z."/>
            <person name="Pippel M."/>
            <person name="Hughes G.M."/>
            <person name="Lavrichenko K."/>
            <person name="Devanna P."/>
            <person name="Winkler S."/>
            <person name="Jermiin L.S."/>
            <person name="Skirmuntt E.C."/>
            <person name="Katzourakis A."/>
            <person name="Burkitt-Gray L."/>
            <person name="Ray D.A."/>
            <person name="Sullivan K.A.M."/>
            <person name="Roscito J.G."/>
            <person name="Kirilenko B.M."/>
            <person name="Davalos L.M."/>
            <person name="Corthals A.P."/>
            <person name="Power M.L."/>
            <person name="Jones G."/>
            <person name="Ransome R.D."/>
            <person name="Dechmann D.K.N."/>
            <person name="Locatelli A.G."/>
            <person name="Puechmaille S.J."/>
            <person name="Fedrigo O."/>
            <person name="Jarvis E.D."/>
            <person name="Hiller M."/>
            <person name="Vernes S.C."/>
            <person name="Myers E.W."/>
            <person name="Teeling E.C."/>
        </authorList>
    </citation>
    <scope>NUCLEOTIDE SEQUENCE [LARGE SCALE GENOMIC DNA]</scope>
    <source>
        <strain evidence="4">MRouAeg1</strain>
        <tissue evidence="4">Muscle</tissue>
    </source>
</reference>
<keyword evidence="1" id="KW-0677">Repeat</keyword>
<dbReference type="Pfam" id="PF25383">
    <property type="entry name" value="PH_alsin"/>
    <property type="match status" value="1"/>
</dbReference>
<keyword evidence="5" id="KW-1185">Reference proteome</keyword>
<evidence type="ECO:0000256" key="2">
    <source>
        <dbReference type="SAM" id="MobiDB-lite"/>
    </source>
</evidence>
<dbReference type="AlphaFoldDB" id="A0A7J8HN56"/>
<dbReference type="PANTHER" id="PTHR46089:SF1">
    <property type="entry name" value="ALS2 C-TERMINAL-LIKE PROTEIN"/>
    <property type="match status" value="1"/>
</dbReference>
<feature type="region of interest" description="Disordered" evidence="2">
    <location>
        <begin position="490"/>
        <end position="541"/>
    </location>
</feature>
<feature type="domain" description="Alsin-like PH-like" evidence="3">
    <location>
        <begin position="224"/>
        <end position="319"/>
    </location>
</feature>
<comment type="caution">
    <text evidence="4">The sequence shown here is derived from an EMBL/GenBank/DDBJ whole genome shotgun (WGS) entry which is preliminary data.</text>
</comment>
<dbReference type="Proteomes" id="UP000593571">
    <property type="component" value="Unassembled WGS sequence"/>
</dbReference>
<dbReference type="SMART" id="SM00698">
    <property type="entry name" value="MORN"/>
    <property type="match status" value="2"/>
</dbReference>
<evidence type="ECO:0000313" key="4">
    <source>
        <dbReference type="EMBL" id="KAF6473122.1"/>
    </source>
</evidence>
<dbReference type="EMBL" id="JACASE010000004">
    <property type="protein sequence ID" value="KAF6473122.1"/>
    <property type="molecule type" value="Genomic_DNA"/>
</dbReference>
<evidence type="ECO:0000256" key="1">
    <source>
        <dbReference type="ARBA" id="ARBA00022737"/>
    </source>
</evidence>
<evidence type="ECO:0000259" key="3">
    <source>
        <dbReference type="Pfam" id="PF25383"/>
    </source>
</evidence>
<proteinExistence type="predicted"/>
<sequence>MCSPEESALLRLEEVFSATLARINSLVLQPLLAAAPEPSDPRGRECLLLLQQLHGRSQQLLEVTEESLHSLRERLRHPDTVGLGSLLLLHGAEGVLRVHLEYIKSYTSCVVVQAFQKTAKKRSEYWRGQRKALRQLLWGVSPEGSVGTALVQALRQPLSHHVQQYVVLLLSLGDSLGEHHPTRELVVHAATVFGDLQSFMRQELDQAVATQALWQALSSRQRDALCTPTRRLLQDSQDIPVTVAPLRAERVLLFDDVLVLLQGHSVHTFNLKLVWVDPERDGCTFHLFTPEEEFSFCFKDPQGQVVWQWKVTQAVCQALRGNKDFPVLGAGLEPSPPPTCRSMAYTFLAEGRLCQATYEGEWCQGRPHGKGTLKWPDGRNHVGNFCQGLEHGFGIRLVPQASEDKFDCYKCHWRQGSMCGYGICTAVTRCTKATSRRACGMGLGSSRAPRRPLSTASTRATGTRASGVATASGRTAIGASATLACGRPTSATARASWSPRQASATRGPSRRTRWWAQGSSSLTMTPCTRAPSPGTWPSWGR</sequence>
<gene>
    <name evidence="4" type="ORF">HJG63_000608</name>
</gene>
<accession>A0A7J8HN56</accession>
<feature type="compositionally biased region" description="Polar residues" evidence="2">
    <location>
        <begin position="490"/>
        <end position="506"/>
    </location>
</feature>
<name>A0A7J8HN56_ROUAE</name>
<dbReference type="InterPro" id="IPR035899">
    <property type="entry name" value="DBL_dom_sf"/>
</dbReference>
<feature type="compositionally biased region" description="Low complexity" evidence="2">
    <location>
        <begin position="454"/>
        <end position="467"/>
    </location>
</feature>
<dbReference type="Gene3D" id="1.20.900.10">
    <property type="entry name" value="Dbl homology (DH) domain"/>
    <property type="match status" value="1"/>
</dbReference>
<feature type="compositionally biased region" description="Polar residues" evidence="2">
    <location>
        <begin position="517"/>
        <end position="526"/>
    </location>
</feature>
<protein>
    <submittedName>
        <fullName evidence="4">ALS2 C-terminal like</fullName>
    </submittedName>
</protein>
<evidence type="ECO:0000313" key="5">
    <source>
        <dbReference type="Proteomes" id="UP000593571"/>
    </source>
</evidence>
<dbReference type="PANTHER" id="PTHR46089">
    <property type="entry name" value="ALSIN HOMOLOG"/>
    <property type="match status" value="1"/>
</dbReference>
<dbReference type="SUPFAM" id="SSF48065">
    <property type="entry name" value="DBL homology domain (DH-domain)"/>
    <property type="match status" value="1"/>
</dbReference>
<dbReference type="GO" id="GO:0005085">
    <property type="term" value="F:guanyl-nucleotide exchange factor activity"/>
    <property type="evidence" value="ECO:0007669"/>
    <property type="project" value="TreeGrafter"/>
</dbReference>
<dbReference type="GO" id="GO:0031410">
    <property type="term" value="C:cytoplasmic vesicle"/>
    <property type="evidence" value="ECO:0007669"/>
    <property type="project" value="TreeGrafter"/>
</dbReference>
<dbReference type="InterPro" id="IPR003409">
    <property type="entry name" value="MORN"/>
</dbReference>
<dbReference type="Gene3D" id="2.20.110.10">
    <property type="entry name" value="Histone H3 K4-specific methyltransferase SET7/9 N-terminal domain"/>
    <property type="match status" value="1"/>
</dbReference>
<dbReference type="InterPro" id="IPR051984">
    <property type="entry name" value="Alsin"/>
</dbReference>
<dbReference type="GO" id="GO:0016197">
    <property type="term" value="P:endosomal transport"/>
    <property type="evidence" value="ECO:0007669"/>
    <property type="project" value="TreeGrafter"/>
</dbReference>
<feature type="region of interest" description="Disordered" evidence="2">
    <location>
        <begin position="441"/>
        <end position="469"/>
    </location>
</feature>
<dbReference type="Pfam" id="PF02493">
    <property type="entry name" value="MORN"/>
    <property type="match status" value="2"/>
</dbReference>
<dbReference type="InterPro" id="IPR057248">
    <property type="entry name" value="Alsin-like_PH"/>
</dbReference>
<organism evidence="4 5">
    <name type="scientific">Rousettus aegyptiacus</name>
    <name type="common">Egyptian fruit bat</name>
    <name type="synonym">Pteropus aegyptiacus</name>
    <dbReference type="NCBI Taxonomy" id="9407"/>
    <lineage>
        <taxon>Eukaryota</taxon>
        <taxon>Metazoa</taxon>
        <taxon>Chordata</taxon>
        <taxon>Craniata</taxon>
        <taxon>Vertebrata</taxon>
        <taxon>Euteleostomi</taxon>
        <taxon>Mammalia</taxon>
        <taxon>Eutheria</taxon>
        <taxon>Laurasiatheria</taxon>
        <taxon>Chiroptera</taxon>
        <taxon>Yinpterochiroptera</taxon>
        <taxon>Pteropodoidea</taxon>
        <taxon>Pteropodidae</taxon>
        <taxon>Rousettinae</taxon>
        <taxon>Rousettus</taxon>
    </lineage>
</organism>
<dbReference type="GO" id="GO:0031267">
    <property type="term" value="F:small GTPase binding"/>
    <property type="evidence" value="ECO:0007669"/>
    <property type="project" value="TreeGrafter"/>
</dbReference>